<dbReference type="Proteomes" id="UP000282311">
    <property type="component" value="Unassembled WGS sequence"/>
</dbReference>
<sequence length="217" mass="24418">MRKFILGILVGALIFSVNRIDASNLLEVVQFPAKLIINGSPAALDADHPMLNYNGSAYVPVRIIGEALQSKVKYLDDPERTISINDPRAKLPQNYPEDLAILNGDVVYLSMSKAYNEVQISDFLNNIQKNVGDWIRITRYTFEGDPIIQLVSYNDGIFRYTLDNSRDKFGATDIRVMDCSELNKSNGELLGHKYTELTLKGCGQNQESTSLYKLFDK</sequence>
<reference evidence="2 3" key="1">
    <citation type="journal article" date="2007" name="Int. J. Syst. Evol. Microbiol.">
        <title>Paenibacillus ginsengarvi sp. nov., isolated from soil from ginseng cultivation.</title>
        <authorList>
            <person name="Yoon M.H."/>
            <person name="Ten L.N."/>
            <person name="Im W.T."/>
        </authorList>
    </citation>
    <scope>NUCLEOTIDE SEQUENCE [LARGE SCALE GENOMIC DNA]</scope>
    <source>
        <strain evidence="2 3">KCTC 13059</strain>
    </source>
</reference>
<keyword evidence="3" id="KW-1185">Reference proteome</keyword>
<dbReference type="Pfam" id="PF07833">
    <property type="entry name" value="Cu_amine_oxidN1"/>
    <property type="match status" value="1"/>
</dbReference>
<dbReference type="Pfam" id="PF14275">
    <property type="entry name" value="DUF4362"/>
    <property type="match status" value="1"/>
</dbReference>
<name>A0A3B0AW26_9BACL</name>
<dbReference type="InterPro" id="IPR025372">
    <property type="entry name" value="DUF4362"/>
</dbReference>
<gene>
    <name evidence="2" type="ORF">D7M11_33590</name>
</gene>
<comment type="caution">
    <text evidence="2">The sequence shown here is derived from an EMBL/GenBank/DDBJ whole genome shotgun (WGS) entry which is preliminary data.</text>
</comment>
<dbReference type="InterPro" id="IPR012854">
    <property type="entry name" value="Cu_amine_oxidase-like_N"/>
</dbReference>
<organism evidence="2 3">
    <name type="scientific">Paenibacillus ginsengarvi</name>
    <dbReference type="NCBI Taxonomy" id="400777"/>
    <lineage>
        <taxon>Bacteria</taxon>
        <taxon>Bacillati</taxon>
        <taxon>Bacillota</taxon>
        <taxon>Bacilli</taxon>
        <taxon>Bacillales</taxon>
        <taxon>Paenibacillaceae</taxon>
        <taxon>Paenibacillus</taxon>
    </lineage>
</organism>
<evidence type="ECO:0000313" key="2">
    <source>
        <dbReference type="EMBL" id="RKN64580.1"/>
    </source>
</evidence>
<dbReference type="EMBL" id="RBAH01000041">
    <property type="protein sequence ID" value="RKN64580.1"/>
    <property type="molecule type" value="Genomic_DNA"/>
</dbReference>
<dbReference type="AlphaFoldDB" id="A0A3B0AW26"/>
<dbReference type="RefSeq" id="WP_120751648.1">
    <property type="nucleotide sequence ID" value="NZ_RBAH01000041.1"/>
</dbReference>
<evidence type="ECO:0000313" key="3">
    <source>
        <dbReference type="Proteomes" id="UP000282311"/>
    </source>
</evidence>
<protein>
    <submittedName>
        <fullName evidence="2">DUF4362 domain-containing protein</fullName>
    </submittedName>
</protein>
<feature type="domain" description="Copper amine oxidase-like N-terminal" evidence="1">
    <location>
        <begin position="37"/>
        <end position="110"/>
    </location>
</feature>
<dbReference type="OrthoDB" id="1912370at2"/>
<accession>A0A3B0AW26</accession>
<proteinExistence type="predicted"/>
<evidence type="ECO:0000259" key="1">
    <source>
        <dbReference type="Pfam" id="PF07833"/>
    </source>
</evidence>